<evidence type="ECO:0000313" key="8">
    <source>
        <dbReference type="EMBL" id="CAH0475070.1"/>
    </source>
</evidence>
<dbReference type="PANTHER" id="PTHR10332">
    <property type="entry name" value="EQUILIBRATIVE NUCLEOSIDE TRANSPORTER"/>
    <property type="match status" value="1"/>
</dbReference>
<dbReference type="PANTHER" id="PTHR10332:SF10">
    <property type="entry name" value="EQUILIBRATIVE NUCLEOSIDE TRANSPORTER 4"/>
    <property type="match status" value="1"/>
</dbReference>
<sequence>MTSQRQTSSVVFAIFFFIGIGSSLPWNVFITAQAYFQRRLSGTTYEDSFLNWFSMAFNVSTLMTMLIRTAIIAERMVSAVRTVFFSLVAIMGVISMHCAWTRMPEFYGYSFFHMTMMSILLVASASTLMQEGLLRIVATFPPQYTQAVVSGQSFAGLAVSLSNFIILWAGKGDILLVYGLHSNVDLCALLYFVLVFITLVLCLLSFAVLTRMELFRHYQRIDHPGSNPKQYLDDTPSETETVDALDDSPRKRLLDREDDADDTGNKVDYMLEIAFTIRFYAIATFFIFIVTLGIFPGITSMIKSVHPESGIISDQLFTPFTLILFNTSDFIARLSASWWPELGQKRVLLFSIARLIFFPLLMLCNLQNKSHEVITTVVFRSDVLAMLFIAGSAFSNGLLCALAFMEYPNVLRRNAEKELGGSIIFFVLSVGLTSGSLMSFVLRAMLKP</sequence>
<feature type="transmembrane region" description="Helical" evidence="7">
    <location>
        <begin position="48"/>
        <end position="67"/>
    </location>
</feature>
<evidence type="ECO:0000256" key="3">
    <source>
        <dbReference type="ARBA" id="ARBA00022448"/>
    </source>
</evidence>
<evidence type="ECO:0000256" key="2">
    <source>
        <dbReference type="ARBA" id="ARBA00007965"/>
    </source>
</evidence>
<organism evidence="8 9">
    <name type="scientific">Peronospora belbahrii</name>
    <dbReference type="NCBI Taxonomy" id="622444"/>
    <lineage>
        <taxon>Eukaryota</taxon>
        <taxon>Sar</taxon>
        <taxon>Stramenopiles</taxon>
        <taxon>Oomycota</taxon>
        <taxon>Peronosporomycetes</taxon>
        <taxon>Peronosporales</taxon>
        <taxon>Peronosporaceae</taxon>
        <taxon>Peronospora</taxon>
    </lineage>
</organism>
<dbReference type="PRINTS" id="PR01130">
    <property type="entry name" value="DERENTRNSPRT"/>
</dbReference>
<feature type="transmembrane region" description="Helical" evidence="7">
    <location>
        <begin position="275"/>
        <end position="296"/>
    </location>
</feature>
<accession>A0AAU9KP07</accession>
<evidence type="ECO:0000256" key="5">
    <source>
        <dbReference type="ARBA" id="ARBA00022989"/>
    </source>
</evidence>
<keyword evidence="3" id="KW-0813">Transport</keyword>
<dbReference type="GO" id="GO:0005886">
    <property type="term" value="C:plasma membrane"/>
    <property type="evidence" value="ECO:0007669"/>
    <property type="project" value="TreeGrafter"/>
</dbReference>
<feature type="transmembrane region" description="Helical" evidence="7">
    <location>
        <begin position="147"/>
        <end position="169"/>
    </location>
</feature>
<keyword evidence="6 7" id="KW-0472">Membrane</keyword>
<evidence type="ECO:0000256" key="1">
    <source>
        <dbReference type="ARBA" id="ARBA00004141"/>
    </source>
</evidence>
<comment type="subcellular location">
    <subcellularLocation>
        <location evidence="1">Membrane</location>
        <topology evidence="1">Multi-pass membrane protein</topology>
    </subcellularLocation>
</comment>
<evidence type="ECO:0000256" key="7">
    <source>
        <dbReference type="SAM" id="Phobius"/>
    </source>
</evidence>
<reference evidence="8" key="1">
    <citation type="submission" date="2021-11" db="EMBL/GenBank/DDBJ databases">
        <authorList>
            <person name="Islam A."/>
            <person name="Islam S."/>
            <person name="Flora M.S."/>
            <person name="Rahman M."/>
            <person name="Ziaur R.M."/>
            <person name="Epstein J.H."/>
            <person name="Hassan M."/>
            <person name="Klassen M."/>
            <person name="Woodard K."/>
            <person name="Webb A."/>
            <person name="Webby R.J."/>
            <person name="El Zowalaty M.E."/>
        </authorList>
    </citation>
    <scope>NUCLEOTIDE SEQUENCE</scope>
    <source>
        <strain evidence="8">Pbs3</strain>
    </source>
</reference>
<proteinExistence type="inferred from homology"/>
<dbReference type="InterPro" id="IPR002259">
    <property type="entry name" value="Eqnu_transpt"/>
</dbReference>
<keyword evidence="4 7" id="KW-0812">Transmembrane</keyword>
<protein>
    <recommendedName>
        <fullName evidence="10">Equilibrative nucleoside transporter 1</fullName>
    </recommendedName>
</protein>
<dbReference type="AlphaFoldDB" id="A0AAU9KP07"/>
<feature type="transmembrane region" description="Helical" evidence="7">
    <location>
        <begin position="12"/>
        <end position="36"/>
    </location>
</feature>
<dbReference type="GO" id="GO:0005337">
    <property type="term" value="F:nucleoside transmembrane transporter activity"/>
    <property type="evidence" value="ECO:0007669"/>
    <property type="project" value="InterPro"/>
</dbReference>
<comment type="similarity">
    <text evidence="2">Belongs to the SLC29A/ENT transporter (TC 2.A.57) family.</text>
</comment>
<keyword evidence="5 7" id="KW-1133">Transmembrane helix</keyword>
<dbReference type="PIRSF" id="PIRSF016379">
    <property type="entry name" value="ENT"/>
    <property type="match status" value="1"/>
</dbReference>
<name>A0AAU9KP07_9STRA</name>
<dbReference type="InterPro" id="IPR036259">
    <property type="entry name" value="MFS_trans_sf"/>
</dbReference>
<dbReference type="Proteomes" id="UP001160483">
    <property type="component" value="Unassembled WGS sequence"/>
</dbReference>
<dbReference type="Pfam" id="PF01733">
    <property type="entry name" value="Nucleoside_tran"/>
    <property type="match status" value="1"/>
</dbReference>
<evidence type="ECO:0000256" key="4">
    <source>
        <dbReference type="ARBA" id="ARBA00022692"/>
    </source>
</evidence>
<feature type="transmembrane region" description="Helical" evidence="7">
    <location>
        <begin position="347"/>
        <end position="363"/>
    </location>
</feature>
<feature type="transmembrane region" description="Helical" evidence="7">
    <location>
        <begin position="383"/>
        <end position="407"/>
    </location>
</feature>
<dbReference type="EMBL" id="CAKKTJ010000119">
    <property type="protein sequence ID" value="CAH0475070.1"/>
    <property type="molecule type" value="Genomic_DNA"/>
</dbReference>
<evidence type="ECO:0008006" key="10">
    <source>
        <dbReference type="Google" id="ProtNLM"/>
    </source>
</evidence>
<evidence type="ECO:0000313" key="9">
    <source>
        <dbReference type="Proteomes" id="UP001160483"/>
    </source>
</evidence>
<dbReference type="SUPFAM" id="SSF103473">
    <property type="entry name" value="MFS general substrate transporter"/>
    <property type="match status" value="1"/>
</dbReference>
<feature type="transmembrane region" description="Helical" evidence="7">
    <location>
        <begin position="106"/>
        <end position="126"/>
    </location>
</feature>
<feature type="transmembrane region" description="Helical" evidence="7">
    <location>
        <begin position="189"/>
        <end position="210"/>
    </location>
</feature>
<feature type="transmembrane region" description="Helical" evidence="7">
    <location>
        <begin position="79"/>
        <end position="100"/>
    </location>
</feature>
<evidence type="ECO:0000256" key="6">
    <source>
        <dbReference type="ARBA" id="ARBA00023136"/>
    </source>
</evidence>
<feature type="transmembrane region" description="Helical" evidence="7">
    <location>
        <begin position="419"/>
        <end position="442"/>
    </location>
</feature>
<gene>
    <name evidence="8" type="ORF">PBS003_LOCUS1904</name>
</gene>
<comment type="caution">
    <text evidence="8">The sequence shown here is derived from an EMBL/GenBank/DDBJ whole genome shotgun (WGS) entry which is preliminary data.</text>
</comment>